<comment type="caution">
    <text evidence="1">The sequence shown here is derived from an EMBL/GenBank/DDBJ whole genome shotgun (WGS) entry which is preliminary data.</text>
</comment>
<dbReference type="Proteomes" id="UP000765509">
    <property type="component" value="Unassembled WGS sequence"/>
</dbReference>
<accession>A0A9Q3PXT7</accession>
<organism evidence="1 2">
    <name type="scientific">Austropuccinia psidii MF-1</name>
    <dbReference type="NCBI Taxonomy" id="1389203"/>
    <lineage>
        <taxon>Eukaryota</taxon>
        <taxon>Fungi</taxon>
        <taxon>Dikarya</taxon>
        <taxon>Basidiomycota</taxon>
        <taxon>Pucciniomycotina</taxon>
        <taxon>Pucciniomycetes</taxon>
        <taxon>Pucciniales</taxon>
        <taxon>Sphaerophragmiaceae</taxon>
        <taxon>Austropuccinia</taxon>
    </lineage>
</organism>
<name>A0A9Q3PXT7_9BASI</name>
<proteinExistence type="predicted"/>
<dbReference type="EMBL" id="AVOT02101971">
    <property type="protein sequence ID" value="MBW0578044.1"/>
    <property type="molecule type" value="Genomic_DNA"/>
</dbReference>
<sequence length="192" mass="21807">MSCLRQYNVNIHMCHMRMSLKALTHFNTIRNVWVITPHDATQQFGMRRLPPHRLHSYAPTPPPDETLTLPPHLRPHHSLHFHTPAAYHLYAPAVPSPLLTLLHPRLIFSSAYNPYTPVGPSSYASDTALTPPYASLHLPNPMRCLPSLCSWSAFLTCLKCHLPSLRLWSAFPPCLRHRLPSLRSFSAILTCL</sequence>
<dbReference type="AlphaFoldDB" id="A0A9Q3PXT7"/>
<evidence type="ECO:0000313" key="2">
    <source>
        <dbReference type="Proteomes" id="UP000765509"/>
    </source>
</evidence>
<reference evidence="1" key="1">
    <citation type="submission" date="2021-03" db="EMBL/GenBank/DDBJ databases">
        <title>Draft genome sequence of rust myrtle Austropuccinia psidii MF-1, a brazilian biotype.</title>
        <authorList>
            <person name="Quecine M.C."/>
            <person name="Pachon D.M.R."/>
            <person name="Bonatelli M.L."/>
            <person name="Correr F.H."/>
            <person name="Franceschini L.M."/>
            <person name="Leite T.F."/>
            <person name="Margarido G.R.A."/>
            <person name="Almeida C.A."/>
            <person name="Ferrarezi J.A."/>
            <person name="Labate C.A."/>
        </authorList>
    </citation>
    <scope>NUCLEOTIDE SEQUENCE</scope>
    <source>
        <strain evidence="1">MF-1</strain>
    </source>
</reference>
<keyword evidence="2" id="KW-1185">Reference proteome</keyword>
<evidence type="ECO:0000313" key="1">
    <source>
        <dbReference type="EMBL" id="MBW0578044.1"/>
    </source>
</evidence>
<gene>
    <name evidence="1" type="ORF">O181_117759</name>
</gene>
<protein>
    <submittedName>
        <fullName evidence="1">Uncharacterized protein</fullName>
    </submittedName>
</protein>